<keyword evidence="3" id="KW-1185">Reference proteome</keyword>
<dbReference type="AlphaFoldDB" id="A0A947GIV8"/>
<dbReference type="Proteomes" id="UP000717364">
    <property type="component" value="Unassembled WGS sequence"/>
</dbReference>
<dbReference type="EMBL" id="JADOES010000019">
    <property type="protein sequence ID" value="MBT9315999.1"/>
    <property type="molecule type" value="Genomic_DNA"/>
</dbReference>
<name>A0A947GIV8_9CYAN</name>
<accession>A0A947GIV8</accession>
<evidence type="ECO:0000259" key="1">
    <source>
        <dbReference type="Pfam" id="PF12770"/>
    </source>
</evidence>
<evidence type="ECO:0000313" key="2">
    <source>
        <dbReference type="EMBL" id="MBT9315999.1"/>
    </source>
</evidence>
<organism evidence="2 3">
    <name type="scientific">Leptothoe spongobia TAU-MAC 1115</name>
    <dbReference type="NCBI Taxonomy" id="1967444"/>
    <lineage>
        <taxon>Bacteria</taxon>
        <taxon>Bacillati</taxon>
        <taxon>Cyanobacteriota</taxon>
        <taxon>Cyanophyceae</taxon>
        <taxon>Nodosilineales</taxon>
        <taxon>Cymatolegaceae</taxon>
        <taxon>Leptothoe</taxon>
        <taxon>Leptothoe spongobia</taxon>
    </lineage>
</organism>
<reference evidence="2" key="1">
    <citation type="submission" date="2020-11" db="EMBL/GenBank/DDBJ databases">
        <authorList>
            <person name="Konstantinou D."/>
            <person name="Gkelis S."/>
            <person name="Popin R."/>
            <person name="Fewer D."/>
            <person name="Sivonen K."/>
        </authorList>
    </citation>
    <scope>NUCLEOTIDE SEQUENCE</scope>
    <source>
        <strain evidence="2">TAU-MAC 1115</strain>
    </source>
</reference>
<dbReference type="PANTHER" id="PTHR10098">
    <property type="entry name" value="RAPSYN-RELATED"/>
    <property type="match status" value="1"/>
</dbReference>
<dbReference type="InterPro" id="IPR019734">
    <property type="entry name" value="TPR_rpt"/>
</dbReference>
<protein>
    <submittedName>
        <fullName evidence="2">CHAT domain-containing protein</fullName>
    </submittedName>
</protein>
<evidence type="ECO:0000313" key="3">
    <source>
        <dbReference type="Proteomes" id="UP000717364"/>
    </source>
</evidence>
<feature type="domain" description="CHAT" evidence="1">
    <location>
        <begin position="602"/>
        <end position="869"/>
    </location>
</feature>
<dbReference type="InterPro" id="IPR024983">
    <property type="entry name" value="CHAT_dom"/>
</dbReference>
<dbReference type="SUPFAM" id="SSF48452">
    <property type="entry name" value="TPR-like"/>
    <property type="match status" value="2"/>
</dbReference>
<dbReference type="PANTHER" id="PTHR10098:SF112">
    <property type="entry name" value="SLR0380 PROTEIN"/>
    <property type="match status" value="1"/>
</dbReference>
<dbReference type="InterPro" id="IPR011990">
    <property type="entry name" value="TPR-like_helical_dom_sf"/>
</dbReference>
<gene>
    <name evidence="2" type="ORF">IXB50_11260</name>
</gene>
<dbReference type="Pfam" id="PF12770">
    <property type="entry name" value="CHAT"/>
    <property type="match status" value="1"/>
</dbReference>
<sequence>MRLIPVFLQLVSRRFLRRSLLVVLAMAISWLVVWGTPITASSASDKLASSEPALEHGSTLFAAGQLSAAADVWQQAAQDYAAQGNQSDQARALHYLALAYFNLGRWELAQAANTESQTQLEELEAASGTDTTRTDMPLLGAILNLHGQLQLVLGQPEQGIETWKQAAATYASVEDTTGQLGAQLNQAKALQTLGYYQQSQQLLEQSLALLQTQADPVVRATGLKLLGMASQAMGDLERSQSLLTESLAITQKLVATQPVFADQASATLIGLGNTLAVRGETEAALSHYQQAADMAGQPLTRIDAQLNQLQLLVKTEQWSLAQPLIAALPAQLRTLPPGRDMVYAQVNFAANWIRATQSSQLGQQLSQQRTEIAQMLAAAVKTAHGLSDTRAEAFALGQLGNLYEMARQWQEAQTLTQQAMDLAVGLDAPDLKTTWQWQLGRILKQQGQTEGAIAAYGDAIDSLQSLRQELVALNPDLQFSFLETVEPVYRELVSLLLDSNPNQAQLQQARQLIESLQLAELDNFFRHACLQAKPQLIDTIDATAAVLYPIILPERLAVIVSRPGQPLFYYETRLPQADIEATMAQLQLYLNPHFFEEDRLQLSQQLYDWLIRPAVDFLGDTQTLVFVLDGTLRNLPMAALHDGKQYLIERYGIALSPGLQLLEPKSLNIERLDVLTGGLSVAQQGFSALPAVDTEVNQIAATLPTTQLLNQTFTTDRLKDTLGDVPFSVVHLATHGQFSSKAEDTFLVTWDGRINVQDLNALLQPSRRDLQQPLELLVLSACQTATGDKRAALGLAGIALRSGARSTLATLWQVNDESTATLMVEFYQQLTDNPDMTRAAALRAAQLKLLKHPQYEQPFYWAPFVLVGNWL</sequence>
<comment type="caution">
    <text evidence="2">The sequence shown here is derived from an EMBL/GenBank/DDBJ whole genome shotgun (WGS) entry which is preliminary data.</text>
</comment>
<proteinExistence type="predicted"/>
<dbReference type="SMART" id="SM00028">
    <property type="entry name" value="TPR"/>
    <property type="match status" value="6"/>
</dbReference>
<reference evidence="2" key="2">
    <citation type="journal article" date="2021" name="Mar. Drugs">
        <title>Genome Reduction and Secondary Metabolism of the Marine Sponge-Associated Cyanobacterium Leptothoe.</title>
        <authorList>
            <person name="Konstantinou D."/>
            <person name="Popin R.V."/>
            <person name="Fewer D.P."/>
            <person name="Sivonen K."/>
            <person name="Gkelis S."/>
        </authorList>
    </citation>
    <scope>NUCLEOTIDE SEQUENCE</scope>
    <source>
        <strain evidence="2">TAU-MAC 1115</strain>
    </source>
</reference>
<dbReference type="Gene3D" id="1.25.40.10">
    <property type="entry name" value="Tetratricopeptide repeat domain"/>
    <property type="match status" value="3"/>
</dbReference>